<evidence type="ECO:0000313" key="2">
    <source>
        <dbReference type="EMBL" id="JAB98502.1"/>
    </source>
</evidence>
<accession>W8BIF0</accession>
<evidence type="ECO:0000256" key="1">
    <source>
        <dbReference type="SAM" id="MobiDB-lite"/>
    </source>
</evidence>
<feature type="region of interest" description="Disordered" evidence="1">
    <location>
        <begin position="148"/>
        <end position="176"/>
    </location>
</feature>
<name>W8BIF0_CERCA</name>
<reference evidence="2" key="1">
    <citation type="submission" date="2013-07" db="EMBL/GenBank/DDBJ databases">
        <authorList>
            <person name="Geib S."/>
        </authorList>
    </citation>
    <scope>NUCLEOTIDE SEQUENCE</scope>
</reference>
<dbReference type="EMBL" id="GAMC01008053">
    <property type="protein sequence ID" value="JAB98502.1"/>
    <property type="molecule type" value="mRNA"/>
</dbReference>
<feature type="non-terminal residue" evidence="2">
    <location>
        <position position="1"/>
    </location>
</feature>
<dbReference type="OrthoDB" id="8044090at2759"/>
<reference evidence="2" key="2">
    <citation type="journal article" date="2014" name="BMC Genomics">
        <title>A genomic perspective to assessing quality of mass-reared SIT flies used in Mediterranean fruit fly (Ceratitis capitata) eradication in California.</title>
        <authorList>
            <person name="Calla B."/>
            <person name="Hall B."/>
            <person name="Hou S."/>
            <person name="Geib S.M."/>
        </authorList>
    </citation>
    <scope>NUCLEOTIDE SEQUENCE</scope>
</reference>
<proteinExistence type="evidence at transcript level"/>
<organism evidence="2">
    <name type="scientific">Ceratitis capitata</name>
    <name type="common">Mediterranean fruit fly</name>
    <name type="synonym">Tephritis capitata</name>
    <dbReference type="NCBI Taxonomy" id="7213"/>
    <lineage>
        <taxon>Eukaryota</taxon>
        <taxon>Metazoa</taxon>
        <taxon>Ecdysozoa</taxon>
        <taxon>Arthropoda</taxon>
        <taxon>Hexapoda</taxon>
        <taxon>Insecta</taxon>
        <taxon>Pterygota</taxon>
        <taxon>Neoptera</taxon>
        <taxon>Endopterygota</taxon>
        <taxon>Diptera</taxon>
        <taxon>Brachycera</taxon>
        <taxon>Muscomorpha</taxon>
        <taxon>Tephritoidea</taxon>
        <taxon>Tephritidae</taxon>
        <taxon>Ceratitis</taxon>
        <taxon>Ceratitis</taxon>
    </lineage>
</organism>
<feature type="compositionally biased region" description="Low complexity" evidence="1">
    <location>
        <begin position="151"/>
        <end position="162"/>
    </location>
</feature>
<sequence>DAQVSHSRLRRLKFIAIHTVVRCGLKVKIVRIMFEFSKMILLLLICVSGLIGGSEQHVVVKPNKEHEKGIVPFSTRAANGDVNTQRMKRSLLDQILFGLFDYLDYSDEDESEEDEKYLICRNCTILISHDRPPIQTTVAPTYLPTMRNEEAASSTTKAPATPIVQPNGAPAPMQEP</sequence>
<dbReference type="AlphaFoldDB" id="W8BIF0"/>
<protein>
    <submittedName>
        <fullName evidence="2">Uncharacterized protein</fullName>
    </submittedName>
</protein>